<dbReference type="PATRIC" id="fig|182217.3.peg.1255"/>
<dbReference type="Proteomes" id="UP000005010">
    <property type="component" value="Chromosome"/>
</dbReference>
<dbReference type="SUPFAM" id="SSF142695">
    <property type="entry name" value="RibA-like"/>
    <property type="match status" value="1"/>
</dbReference>
<dbReference type="PANTHER" id="PTHR21327">
    <property type="entry name" value="GTP CYCLOHYDROLASE II-RELATED"/>
    <property type="match status" value="1"/>
</dbReference>
<accession>I0ENC8</accession>
<comment type="similarity">
    <text evidence="11">Belongs to the GTP cyclohydrolase II family.</text>
</comment>
<dbReference type="GO" id="GO:0009231">
    <property type="term" value="P:riboflavin biosynthetic process"/>
    <property type="evidence" value="ECO:0007669"/>
    <property type="project" value="UniProtKB-UniRule"/>
</dbReference>
<feature type="binding site" evidence="11">
    <location>
        <begin position="50"/>
        <end position="54"/>
    </location>
    <ligand>
        <name>GTP</name>
        <dbReference type="ChEBI" id="CHEBI:37565"/>
    </ligand>
</feature>
<comment type="similarity">
    <text evidence="2">In the N-terminal section; belongs to the DHBP synthase family.</text>
</comment>
<dbReference type="STRING" id="182217.HCW_05925"/>
<dbReference type="eggNOG" id="COG0807">
    <property type="taxonomic scope" value="Bacteria"/>
</dbReference>
<comment type="cofactor">
    <cofactor evidence="11">
        <name>Zn(2+)</name>
        <dbReference type="ChEBI" id="CHEBI:29105"/>
    </cofactor>
    <text evidence="11">Binds 1 zinc ion per subunit.</text>
</comment>
<evidence type="ECO:0000256" key="2">
    <source>
        <dbReference type="ARBA" id="ARBA00005520"/>
    </source>
</evidence>
<comment type="pathway">
    <text evidence="1 11">Cofactor biosynthesis; riboflavin biosynthesis; 5-amino-6-(D-ribitylamino)uracil from GTP: step 1/4.</text>
</comment>
<dbReference type="HAMAP" id="MF_00179">
    <property type="entry name" value="RibA"/>
    <property type="match status" value="1"/>
</dbReference>
<evidence type="ECO:0000256" key="4">
    <source>
        <dbReference type="ARBA" id="ARBA00022723"/>
    </source>
</evidence>
<evidence type="ECO:0000256" key="3">
    <source>
        <dbReference type="ARBA" id="ARBA00022619"/>
    </source>
</evidence>
<feature type="active site" description="Nucleophile" evidence="11">
    <location>
        <position position="130"/>
    </location>
</feature>
<keyword evidence="3 11" id="KW-0686">Riboflavin biosynthesis</keyword>
<proteinExistence type="inferred from homology"/>
<evidence type="ECO:0000259" key="12">
    <source>
        <dbReference type="Pfam" id="PF00925"/>
    </source>
</evidence>
<evidence type="ECO:0000313" key="13">
    <source>
        <dbReference type="EMBL" id="AFI04447.1"/>
    </source>
</evidence>
<feature type="binding site" evidence="11">
    <location>
        <begin position="94"/>
        <end position="96"/>
    </location>
    <ligand>
        <name>GTP</name>
        <dbReference type="ChEBI" id="CHEBI:37565"/>
    </ligand>
</feature>
<organism evidence="13 14">
    <name type="scientific">Helicobacter cetorum (strain ATCC BAA-429 / MIT 00-7128)</name>
    <dbReference type="NCBI Taxonomy" id="182217"/>
    <lineage>
        <taxon>Bacteria</taxon>
        <taxon>Pseudomonadati</taxon>
        <taxon>Campylobacterota</taxon>
        <taxon>Epsilonproteobacteria</taxon>
        <taxon>Campylobacterales</taxon>
        <taxon>Helicobacteraceae</taxon>
        <taxon>Helicobacter</taxon>
    </lineage>
</organism>
<dbReference type="GO" id="GO:0008270">
    <property type="term" value="F:zinc ion binding"/>
    <property type="evidence" value="ECO:0007669"/>
    <property type="project" value="UniProtKB-UniRule"/>
</dbReference>
<evidence type="ECO:0000256" key="1">
    <source>
        <dbReference type="ARBA" id="ARBA00004853"/>
    </source>
</evidence>
<dbReference type="PANTHER" id="PTHR21327:SF18">
    <property type="entry name" value="3,4-DIHYDROXY-2-BUTANONE 4-PHOSPHATE SYNTHASE"/>
    <property type="match status" value="1"/>
</dbReference>
<dbReference type="KEGG" id="hce:HCW_05925"/>
<dbReference type="NCBIfam" id="NF001591">
    <property type="entry name" value="PRK00393.1"/>
    <property type="match status" value="1"/>
</dbReference>
<dbReference type="RefSeq" id="WP_014661317.1">
    <property type="nucleotide sequence ID" value="NC_017737.1"/>
</dbReference>
<feature type="active site" description="Proton acceptor" evidence="11">
    <location>
        <position position="128"/>
    </location>
</feature>
<keyword evidence="7 11" id="KW-0862">Zinc</keyword>
<comment type="function">
    <text evidence="9 11">Catalyzes the conversion of GTP to 2,5-diamino-6-ribosylamino-4(3H)-pyrimidinone 5'-phosphate (DARP), formate and pyrophosphate.</text>
</comment>
<comment type="caution">
    <text evidence="11">Lacks conserved residue(s) required for the propagation of feature annotation.</text>
</comment>
<dbReference type="InterPro" id="IPR036144">
    <property type="entry name" value="RibA-like_sf"/>
</dbReference>
<evidence type="ECO:0000313" key="14">
    <source>
        <dbReference type="Proteomes" id="UP000005010"/>
    </source>
</evidence>
<keyword evidence="5 11" id="KW-0547">Nucleotide-binding</keyword>
<evidence type="ECO:0000256" key="8">
    <source>
        <dbReference type="ARBA" id="ARBA00023134"/>
    </source>
</evidence>
<reference evidence="14" key="1">
    <citation type="submission" date="2012-04" db="EMBL/GenBank/DDBJ databases">
        <title>Complete genome sequence of Helicobacter cetorum strain MIT 00-7128.</title>
        <authorList>
            <person name="Kersulyte D."/>
            <person name="Berg D.E."/>
        </authorList>
    </citation>
    <scope>NUCLEOTIDE SEQUENCE [LARGE SCALE GENOMIC DNA]</scope>
    <source>
        <strain evidence="14">MIT 00-7128</strain>
    </source>
</reference>
<keyword evidence="14" id="KW-1185">Reference proteome</keyword>
<dbReference type="HOGENOM" id="CLU_020273_2_1_7"/>
<keyword evidence="6 11" id="KW-0378">Hydrolase</keyword>
<feature type="binding site" evidence="11">
    <location>
        <position position="156"/>
    </location>
    <ligand>
        <name>GTP</name>
        <dbReference type="ChEBI" id="CHEBI:37565"/>
    </ligand>
</feature>
<dbReference type="FunFam" id="3.40.50.10990:FF:000001">
    <property type="entry name" value="Riboflavin biosynthesis protein RibBA"/>
    <property type="match status" value="1"/>
</dbReference>
<feature type="binding site" evidence="11">
    <location>
        <position position="116"/>
    </location>
    <ligand>
        <name>GTP</name>
        <dbReference type="ChEBI" id="CHEBI:37565"/>
    </ligand>
</feature>
<feature type="domain" description="GTP cyclohydrolase II" evidence="12">
    <location>
        <begin position="9"/>
        <end position="163"/>
    </location>
</feature>
<dbReference type="CDD" id="cd00641">
    <property type="entry name" value="GTP_cyclohydro2"/>
    <property type="match status" value="1"/>
</dbReference>
<dbReference type="Gene3D" id="3.40.50.10990">
    <property type="entry name" value="GTP cyclohydrolase II"/>
    <property type="match status" value="1"/>
</dbReference>
<sequence>MQHLEVSNKAKLPTQFGEFYMQSFREKDSNGTKDHLVIFTPEFSDIPLVRLHSECLTGDALGSQKCDCGGELQMAMERIISSKEGGLVIYLRQEGRGIGLFNKVNAYALQDKGYDTIQANEMMGFRDDERDYSIVGEILEYYHIKKMRLLTNNPKKIIALEKYAEIERESLIICANEHNKKYLEVKKLKMGHLL</sequence>
<name>I0ENC8_HELC0</name>
<dbReference type="GO" id="GO:0005525">
    <property type="term" value="F:GTP binding"/>
    <property type="evidence" value="ECO:0007669"/>
    <property type="project" value="UniProtKB-KW"/>
</dbReference>
<evidence type="ECO:0000256" key="7">
    <source>
        <dbReference type="ARBA" id="ARBA00022833"/>
    </source>
</evidence>
<evidence type="ECO:0000256" key="10">
    <source>
        <dbReference type="ARBA" id="ARBA00049295"/>
    </source>
</evidence>
<dbReference type="GO" id="GO:0005829">
    <property type="term" value="C:cytosol"/>
    <property type="evidence" value="ECO:0007669"/>
    <property type="project" value="TreeGrafter"/>
</dbReference>
<dbReference type="AlphaFoldDB" id="I0ENC8"/>
<feature type="binding site" evidence="11">
    <location>
        <position position="68"/>
    </location>
    <ligand>
        <name>Zn(2+)</name>
        <dbReference type="ChEBI" id="CHEBI:29105"/>
        <note>catalytic</note>
    </ligand>
</feature>
<dbReference type="Pfam" id="PF00925">
    <property type="entry name" value="GTP_cyclohydro2"/>
    <property type="match status" value="1"/>
</dbReference>
<feature type="binding site" evidence="11">
    <location>
        <position position="66"/>
    </location>
    <ligand>
        <name>Zn(2+)</name>
        <dbReference type="ChEBI" id="CHEBI:29105"/>
        <note>catalytic</note>
    </ligand>
</feature>
<evidence type="ECO:0000256" key="9">
    <source>
        <dbReference type="ARBA" id="ARBA00043932"/>
    </source>
</evidence>
<dbReference type="NCBIfam" id="TIGR00505">
    <property type="entry name" value="ribA"/>
    <property type="match status" value="1"/>
</dbReference>
<feature type="binding site" evidence="11">
    <location>
        <position position="55"/>
    </location>
    <ligand>
        <name>Zn(2+)</name>
        <dbReference type="ChEBI" id="CHEBI:29105"/>
        <note>catalytic</note>
    </ligand>
</feature>
<dbReference type="GO" id="GO:0003935">
    <property type="term" value="F:GTP cyclohydrolase II activity"/>
    <property type="evidence" value="ECO:0007669"/>
    <property type="project" value="UniProtKB-UniRule"/>
</dbReference>
<keyword evidence="4 11" id="KW-0479">Metal-binding</keyword>
<evidence type="ECO:0000256" key="11">
    <source>
        <dbReference type="HAMAP-Rule" id="MF_00179"/>
    </source>
</evidence>
<dbReference type="EC" id="3.5.4.25" evidence="11"/>
<keyword evidence="8 11" id="KW-0342">GTP-binding</keyword>
<dbReference type="EMBL" id="CP003479">
    <property type="protein sequence ID" value="AFI04447.1"/>
    <property type="molecule type" value="Genomic_DNA"/>
</dbReference>
<dbReference type="InterPro" id="IPR032677">
    <property type="entry name" value="GTP_cyclohydro_II"/>
</dbReference>
<evidence type="ECO:0000256" key="6">
    <source>
        <dbReference type="ARBA" id="ARBA00022801"/>
    </source>
</evidence>
<dbReference type="UniPathway" id="UPA00275">
    <property type="reaction ID" value="UER00400"/>
</dbReference>
<feature type="binding site" evidence="11">
    <location>
        <position position="151"/>
    </location>
    <ligand>
        <name>GTP</name>
        <dbReference type="ChEBI" id="CHEBI:37565"/>
    </ligand>
</feature>
<protein>
    <recommendedName>
        <fullName evidence="11">GTP cyclohydrolase-2</fullName>
        <ecNumber evidence="11">3.5.4.25</ecNumber>
    </recommendedName>
    <alternativeName>
        <fullName evidence="11">GTP cyclohydrolase II</fullName>
    </alternativeName>
</protein>
<comment type="catalytic activity">
    <reaction evidence="10 11">
        <text>GTP + 4 H2O = 2,5-diamino-6-hydroxy-4-(5-phosphoribosylamino)-pyrimidine + formate + 2 phosphate + 3 H(+)</text>
        <dbReference type="Rhea" id="RHEA:23704"/>
        <dbReference type="ChEBI" id="CHEBI:15377"/>
        <dbReference type="ChEBI" id="CHEBI:15378"/>
        <dbReference type="ChEBI" id="CHEBI:15740"/>
        <dbReference type="ChEBI" id="CHEBI:37565"/>
        <dbReference type="ChEBI" id="CHEBI:43474"/>
        <dbReference type="ChEBI" id="CHEBI:58614"/>
        <dbReference type="EC" id="3.5.4.25"/>
    </reaction>
</comment>
<evidence type="ECO:0000256" key="5">
    <source>
        <dbReference type="ARBA" id="ARBA00022741"/>
    </source>
</evidence>
<dbReference type="InterPro" id="IPR000926">
    <property type="entry name" value="RibA"/>
</dbReference>
<gene>
    <name evidence="11 13" type="primary">ribA</name>
    <name evidence="13" type="ordered locus">HCW_05925</name>
</gene>